<comment type="caution">
    <text evidence="2">The sequence shown here is derived from an EMBL/GenBank/DDBJ whole genome shotgun (WGS) entry which is preliminary data.</text>
</comment>
<feature type="compositionally biased region" description="Basic residues" evidence="1">
    <location>
        <begin position="134"/>
        <end position="143"/>
    </location>
</feature>
<evidence type="ECO:0000256" key="1">
    <source>
        <dbReference type="SAM" id="MobiDB-lite"/>
    </source>
</evidence>
<evidence type="ECO:0000313" key="3">
    <source>
        <dbReference type="Proteomes" id="UP000244178"/>
    </source>
</evidence>
<protein>
    <recommendedName>
        <fullName evidence="4">DUF2442 domain-containing protein</fullName>
    </recommendedName>
</protein>
<evidence type="ECO:0008006" key="4">
    <source>
        <dbReference type="Google" id="ProtNLM"/>
    </source>
</evidence>
<evidence type="ECO:0000313" key="2">
    <source>
        <dbReference type="EMBL" id="PUA41988.1"/>
    </source>
</evidence>
<dbReference type="EMBL" id="PYJM01000008">
    <property type="protein sequence ID" value="PUA41988.1"/>
    <property type="molecule type" value="Genomic_DNA"/>
</dbReference>
<proteinExistence type="predicted"/>
<name>A0A2T6GCV4_9PSED</name>
<feature type="region of interest" description="Disordered" evidence="1">
    <location>
        <begin position="121"/>
        <end position="161"/>
    </location>
</feature>
<dbReference type="Pfam" id="PF10387">
    <property type="entry name" value="DUF2442"/>
    <property type="match status" value="1"/>
</dbReference>
<dbReference type="Gene3D" id="3.30.2020.40">
    <property type="entry name" value="Uncharacterised protein PF10387, DUF2442"/>
    <property type="match status" value="1"/>
</dbReference>
<feature type="compositionally biased region" description="Low complexity" evidence="1">
    <location>
        <begin position="121"/>
        <end position="133"/>
    </location>
</feature>
<gene>
    <name evidence="2" type="ORF">C5U62_29530</name>
</gene>
<dbReference type="Proteomes" id="UP000244178">
    <property type="component" value="Unassembled WGS sequence"/>
</dbReference>
<dbReference type="RefSeq" id="WP_108546196.1">
    <property type="nucleotide sequence ID" value="NZ_PYJM01000008.1"/>
</dbReference>
<accession>A0A2T6GCV4</accession>
<dbReference type="AlphaFoldDB" id="A0A2T6GCV4"/>
<dbReference type="InterPro" id="IPR018841">
    <property type="entry name" value="DUF2442"/>
</dbReference>
<sequence length="161" mass="17052">MKVIKAAVPVDVPLTQALLDQAVERGEARHDAGLHVSTLSYAAGCLCLGFADGSSIHLPVDNYPELAALSDTQLQQLQLGFSATAVCHEAVDLQVSIVGLLSASEPLMKLATQLVASRNGRQSSAAKAQAARLNGKKGGRPRRRNEVDRRQSGSPMNIDIN</sequence>
<organism evidence="2 3">
    <name type="scientific">Pseudomonas protegens</name>
    <dbReference type="NCBI Taxonomy" id="380021"/>
    <lineage>
        <taxon>Bacteria</taxon>
        <taxon>Pseudomonadati</taxon>
        <taxon>Pseudomonadota</taxon>
        <taxon>Gammaproteobacteria</taxon>
        <taxon>Pseudomonadales</taxon>
        <taxon>Pseudomonadaceae</taxon>
        <taxon>Pseudomonas</taxon>
    </lineage>
</organism>
<reference evidence="2 3" key="1">
    <citation type="submission" date="2018-03" db="EMBL/GenBank/DDBJ databases">
        <title>Draft genome sequence of the plant growth promoting rhizobacterium Pseudomonas protegens strain BNJ-SS-45 isolated from wheat (Triticum aestivum) rhizosphere.</title>
        <authorList>
            <person name="Bajpai A."/>
            <person name="Shende K."/>
            <person name="Meena N."/>
            <person name="Upadhyayula S.R."/>
            <person name="Suravajhala P."/>
            <person name="Medicherla K.M."/>
            <person name="Johri B.N."/>
        </authorList>
    </citation>
    <scope>NUCLEOTIDE SEQUENCE [LARGE SCALE GENOMIC DNA]</scope>
    <source>
        <strain evidence="2 3">BNJ-SS-45</strain>
    </source>
</reference>
<feature type="compositionally biased region" description="Polar residues" evidence="1">
    <location>
        <begin position="152"/>
        <end position="161"/>
    </location>
</feature>